<name>A0A822E313_9BILA</name>
<evidence type="ECO:0000313" key="2">
    <source>
        <dbReference type="EMBL" id="CAF5090764.1"/>
    </source>
</evidence>
<dbReference type="Proteomes" id="UP000663848">
    <property type="component" value="Unassembled WGS sequence"/>
</dbReference>
<protein>
    <submittedName>
        <fullName evidence="2">Uncharacterized protein</fullName>
    </submittedName>
</protein>
<feature type="region of interest" description="Disordered" evidence="1">
    <location>
        <begin position="27"/>
        <end position="46"/>
    </location>
</feature>
<proteinExistence type="predicted"/>
<dbReference type="AlphaFoldDB" id="A0A822E313"/>
<feature type="compositionally biased region" description="Low complexity" evidence="1">
    <location>
        <begin position="36"/>
        <end position="46"/>
    </location>
</feature>
<accession>A0A822E313</accession>
<gene>
    <name evidence="2" type="ORF">QYT958_LOCUS44323</name>
</gene>
<feature type="non-terminal residue" evidence="2">
    <location>
        <position position="1"/>
    </location>
</feature>
<dbReference type="EMBL" id="CAJOBR010068030">
    <property type="protein sequence ID" value="CAF5090764.1"/>
    <property type="molecule type" value="Genomic_DNA"/>
</dbReference>
<organism evidence="2 3">
    <name type="scientific">Rotaria socialis</name>
    <dbReference type="NCBI Taxonomy" id="392032"/>
    <lineage>
        <taxon>Eukaryota</taxon>
        <taxon>Metazoa</taxon>
        <taxon>Spiralia</taxon>
        <taxon>Gnathifera</taxon>
        <taxon>Rotifera</taxon>
        <taxon>Eurotatoria</taxon>
        <taxon>Bdelloidea</taxon>
        <taxon>Philodinida</taxon>
        <taxon>Philodinidae</taxon>
        <taxon>Rotaria</taxon>
    </lineage>
</organism>
<evidence type="ECO:0000313" key="3">
    <source>
        <dbReference type="Proteomes" id="UP000663848"/>
    </source>
</evidence>
<evidence type="ECO:0000256" key="1">
    <source>
        <dbReference type="SAM" id="MobiDB-lite"/>
    </source>
</evidence>
<comment type="caution">
    <text evidence="2">The sequence shown here is derived from an EMBL/GenBank/DDBJ whole genome shotgun (WGS) entry which is preliminary data.</text>
</comment>
<reference evidence="2" key="1">
    <citation type="submission" date="2021-02" db="EMBL/GenBank/DDBJ databases">
        <authorList>
            <person name="Nowell W R."/>
        </authorList>
    </citation>
    <scope>NUCLEOTIDE SEQUENCE</scope>
</reference>
<sequence length="46" mass="5044">MSFITHIVNPIFDVLSKVLQIDCLDHKQKESSSSATTTTTTTTTTT</sequence>